<gene>
    <name evidence="3" type="ORF">SAMN05421753_11815</name>
</gene>
<feature type="chain" id="PRO_5011767712" evidence="1">
    <location>
        <begin position="22"/>
        <end position="366"/>
    </location>
</feature>
<dbReference type="RefSeq" id="WP_092055019.1">
    <property type="nucleotide sequence ID" value="NZ_FOQD01000018.1"/>
</dbReference>
<dbReference type="InterPro" id="IPR050261">
    <property type="entry name" value="FrsA_esterase"/>
</dbReference>
<sequence length="366" mass="39790">MLRFTTTAGLFLILSAGMCHADDVPWLTEVTTPSGISLPSVPSAFLKKADGTPITTLEEWKPVREQIRAQWLDFLGPLPSAKEPLTVKAEKTEDLAKCTRTLIRYEAEPGRMVRAYLLKPKGVTASGRFPGLVVFHSTTRETIDAVAGKGSKPEQGIGLQLAERGFVVVCPANYLWEQSSYGEAAAATKKRHPESLGMTTMLADGMRAVDVLLQQTEVDPHRVGTIGHSLGAKEALYLMAFDDRVLAGVSSEGGMSLHSSNWEAEWYLGRQILNPGFARTHAELAALIAPRPFLVLGGEAGSGCADGERSWPPLKVGQQVTAFYGQPVRMGLLNHHQGHQLTPESAEKAFEFLEYALRSDPQVSPQ</sequence>
<evidence type="ECO:0000259" key="2">
    <source>
        <dbReference type="Pfam" id="PF01738"/>
    </source>
</evidence>
<protein>
    <submittedName>
        <fullName evidence="3">Dienelactone hydrolase family protein</fullName>
    </submittedName>
</protein>
<dbReference type="Proteomes" id="UP000199518">
    <property type="component" value="Unassembled WGS sequence"/>
</dbReference>
<evidence type="ECO:0000313" key="4">
    <source>
        <dbReference type="Proteomes" id="UP000199518"/>
    </source>
</evidence>
<keyword evidence="1" id="KW-0732">Signal</keyword>
<feature type="domain" description="Dienelactone hydrolase" evidence="2">
    <location>
        <begin position="114"/>
        <end position="251"/>
    </location>
</feature>
<accession>A0A1I3QBQ6</accession>
<proteinExistence type="predicted"/>
<keyword evidence="3" id="KW-0378">Hydrolase</keyword>
<keyword evidence="4" id="KW-1185">Reference proteome</keyword>
<name>A0A1I3QBQ6_9PLAN</name>
<dbReference type="SUPFAM" id="SSF53474">
    <property type="entry name" value="alpha/beta-Hydrolases"/>
    <property type="match status" value="1"/>
</dbReference>
<dbReference type="EMBL" id="FOQD01000018">
    <property type="protein sequence ID" value="SFJ30566.1"/>
    <property type="molecule type" value="Genomic_DNA"/>
</dbReference>
<evidence type="ECO:0000313" key="3">
    <source>
        <dbReference type="EMBL" id="SFJ30566.1"/>
    </source>
</evidence>
<dbReference type="OrthoDB" id="3668964at2"/>
<dbReference type="STRING" id="1576369.SAMN05421753_11815"/>
<dbReference type="AlphaFoldDB" id="A0A1I3QBQ6"/>
<organism evidence="3 4">
    <name type="scientific">Planctomicrobium piriforme</name>
    <dbReference type="NCBI Taxonomy" id="1576369"/>
    <lineage>
        <taxon>Bacteria</taxon>
        <taxon>Pseudomonadati</taxon>
        <taxon>Planctomycetota</taxon>
        <taxon>Planctomycetia</taxon>
        <taxon>Planctomycetales</taxon>
        <taxon>Planctomycetaceae</taxon>
        <taxon>Planctomicrobium</taxon>
    </lineage>
</organism>
<dbReference type="InterPro" id="IPR029058">
    <property type="entry name" value="AB_hydrolase_fold"/>
</dbReference>
<feature type="signal peptide" evidence="1">
    <location>
        <begin position="1"/>
        <end position="21"/>
    </location>
</feature>
<dbReference type="Gene3D" id="3.40.50.1820">
    <property type="entry name" value="alpha/beta hydrolase"/>
    <property type="match status" value="1"/>
</dbReference>
<dbReference type="Pfam" id="PF01738">
    <property type="entry name" value="DLH"/>
    <property type="match status" value="1"/>
</dbReference>
<dbReference type="PANTHER" id="PTHR22946">
    <property type="entry name" value="DIENELACTONE HYDROLASE DOMAIN-CONTAINING PROTEIN-RELATED"/>
    <property type="match status" value="1"/>
</dbReference>
<reference evidence="4" key="1">
    <citation type="submission" date="2016-10" db="EMBL/GenBank/DDBJ databases">
        <authorList>
            <person name="Varghese N."/>
            <person name="Submissions S."/>
        </authorList>
    </citation>
    <scope>NUCLEOTIDE SEQUENCE [LARGE SCALE GENOMIC DNA]</scope>
    <source>
        <strain evidence="4">DSM 26348</strain>
    </source>
</reference>
<evidence type="ECO:0000256" key="1">
    <source>
        <dbReference type="SAM" id="SignalP"/>
    </source>
</evidence>
<dbReference type="InterPro" id="IPR002925">
    <property type="entry name" value="Dienelactn_hydro"/>
</dbReference>
<dbReference type="GO" id="GO:0016787">
    <property type="term" value="F:hydrolase activity"/>
    <property type="evidence" value="ECO:0007669"/>
    <property type="project" value="UniProtKB-KW"/>
</dbReference>